<keyword evidence="5 12" id="KW-1003">Cell membrane</keyword>
<keyword evidence="15" id="KW-1185">Reference proteome</keyword>
<evidence type="ECO:0000256" key="10">
    <source>
        <dbReference type="ARBA" id="ARBA00023136"/>
    </source>
</evidence>
<comment type="subcellular location">
    <subcellularLocation>
        <location evidence="1 12">Cell membrane</location>
        <topology evidence="1 12">Multi-pass membrane protein</topology>
    </subcellularLocation>
</comment>
<name>A0A017HE97_9RHOB</name>
<comment type="caution">
    <text evidence="14">The sequence shown here is derived from an EMBL/GenBank/DDBJ whole genome shotgun (WGS) entry which is preliminary data.</text>
</comment>
<feature type="region of interest" description="Disordered" evidence="13">
    <location>
        <begin position="85"/>
        <end position="135"/>
    </location>
</feature>
<evidence type="ECO:0000256" key="8">
    <source>
        <dbReference type="ARBA" id="ARBA00022989"/>
    </source>
</evidence>
<evidence type="ECO:0000256" key="3">
    <source>
        <dbReference type="ARBA" id="ARBA00017876"/>
    </source>
</evidence>
<dbReference type="GO" id="GO:0043952">
    <property type="term" value="P:protein transport by the Sec complex"/>
    <property type="evidence" value="ECO:0007669"/>
    <property type="project" value="TreeGrafter"/>
</dbReference>
<feature type="compositionally biased region" description="Low complexity" evidence="13">
    <location>
        <begin position="114"/>
        <end position="129"/>
    </location>
</feature>
<evidence type="ECO:0000313" key="15">
    <source>
        <dbReference type="Proteomes" id="UP000019666"/>
    </source>
</evidence>
<evidence type="ECO:0000256" key="4">
    <source>
        <dbReference type="ARBA" id="ARBA00022448"/>
    </source>
</evidence>
<dbReference type="PANTHER" id="PTHR34182:SF1">
    <property type="entry name" value="PROTEIN-EXPORT MEMBRANE PROTEIN SECG"/>
    <property type="match status" value="1"/>
</dbReference>
<keyword evidence="10 12" id="KW-0472">Membrane</keyword>
<accession>A0A017HE97</accession>
<feature type="compositionally biased region" description="Low complexity" evidence="13">
    <location>
        <begin position="85"/>
        <end position="102"/>
    </location>
</feature>
<keyword evidence="8 12" id="KW-1133">Transmembrane helix</keyword>
<keyword evidence="7 12" id="KW-0653">Protein transport</keyword>
<evidence type="ECO:0000313" key="14">
    <source>
        <dbReference type="EMBL" id="EYD72094.1"/>
    </source>
</evidence>
<sequence>METVALVVLLILAVALIGVVLLQRNEGGGLGMGAGGVMTGRAQATALARATWWIGGAFMVVSLAMTVIAARDAAGTSVVDQINPAANDEAPADATAPAVPDLGAGGSLLPPPAGGEAPAEGTAPATDAPLVPSGD</sequence>
<dbReference type="InterPro" id="IPR004692">
    <property type="entry name" value="SecG"/>
</dbReference>
<dbReference type="HOGENOM" id="CLU_094156_5_3_5"/>
<evidence type="ECO:0000256" key="12">
    <source>
        <dbReference type="RuleBase" id="RU365087"/>
    </source>
</evidence>
<dbReference type="NCBIfam" id="TIGR00810">
    <property type="entry name" value="secG"/>
    <property type="match status" value="1"/>
</dbReference>
<dbReference type="PRINTS" id="PR01651">
    <property type="entry name" value="SECGEXPORT"/>
</dbReference>
<evidence type="ECO:0000256" key="2">
    <source>
        <dbReference type="ARBA" id="ARBA00008445"/>
    </source>
</evidence>
<feature type="transmembrane region" description="Helical" evidence="12">
    <location>
        <begin position="46"/>
        <end position="70"/>
    </location>
</feature>
<dbReference type="EMBL" id="AOSK01000135">
    <property type="protein sequence ID" value="EYD72094.1"/>
    <property type="molecule type" value="Genomic_DNA"/>
</dbReference>
<keyword evidence="9 12" id="KW-0811">Translocation</keyword>
<dbReference type="STRING" id="442562.Rumeso_04864"/>
<evidence type="ECO:0000256" key="13">
    <source>
        <dbReference type="SAM" id="MobiDB-lite"/>
    </source>
</evidence>
<organism evidence="14 15">
    <name type="scientific">Rubellimicrobium mesophilum DSM 19309</name>
    <dbReference type="NCBI Taxonomy" id="442562"/>
    <lineage>
        <taxon>Bacteria</taxon>
        <taxon>Pseudomonadati</taxon>
        <taxon>Pseudomonadota</taxon>
        <taxon>Alphaproteobacteria</taxon>
        <taxon>Rhodobacterales</taxon>
        <taxon>Roseobacteraceae</taxon>
        <taxon>Rubellimicrobium</taxon>
    </lineage>
</organism>
<dbReference type="GO" id="GO:0009306">
    <property type="term" value="P:protein secretion"/>
    <property type="evidence" value="ECO:0007669"/>
    <property type="project" value="UniProtKB-UniRule"/>
</dbReference>
<reference evidence="14 15" key="1">
    <citation type="submission" date="2013-02" db="EMBL/GenBank/DDBJ databases">
        <authorList>
            <person name="Fiebig A."/>
            <person name="Goeker M."/>
            <person name="Klenk H.-P.P."/>
        </authorList>
    </citation>
    <scope>NUCLEOTIDE SEQUENCE [LARGE SCALE GENOMIC DNA]</scope>
    <source>
        <strain evidence="14 15">DSM 19309</strain>
    </source>
</reference>
<dbReference type="RefSeq" id="WP_037281014.1">
    <property type="nucleotide sequence ID" value="NZ_KK088579.1"/>
</dbReference>
<evidence type="ECO:0000256" key="7">
    <source>
        <dbReference type="ARBA" id="ARBA00022927"/>
    </source>
</evidence>
<keyword evidence="4 12" id="KW-0813">Transport</keyword>
<comment type="similarity">
    <text evidence="2 12">Belongs to the SecG family.</text>
</comment>
<protein>
    <recommendedName>
        <fullName evidence="3 12">Protein-export membrane protein SecG</fullName>
    </recommendedName>
</protein>
<dbReference type="PANTHER" id="PTHR34182">
    <property type="entry name" value="PROTEIN-EXPORT MEMBRANE PROTEIN SECG"/>
    <property type="match status" value="1"/>
</dbReference>
<dbReference type="GO" id="GO:0005886">
    <property type="term" value="C:plasma membrane"/>
    <property type="evidence" value="ECO:0007669"/>
    <property type="project" value="UniProtKB-SubCell"/>
</dbReference>
<evidence type="ECO:0000256" key="9">
    <source>
        <dbReference type="ARBA" id="ARBA00023010"/>
    </source>
</evidence>
<dbReference type="GO" id="GO:0015450">
    <property type="term" value="F:protein-transporting ATPase activity"/>
    <property type="evidence" value="ECO:0007669"/>
    <property type="project" value="UniProtKB-UniRule"/>
</dbReference>
<keyword evidence="6 12" id="KW-0812">Transmembrane</keyword>
<evidence type="ECO:0000256" key="6">
    <source>
        <dbReference type="ARBA" id="ARBA00022692"/>
    </source>
</evidence>
<evidence type="ECO:0000256" key="1">
    <source>
        <dbReference type="ARBA" id="ARBA00004651"/>
    </source>
</evidence>
<evidence type="ECO:0000256" key="11">
    <source>
        <dbReference type="ARBA" id="ARBA00025182"/>
    </source>
</evidence>
<dbReference type="AlphaFoldDB" id="A0A017HE97"/>
<dbReference type="Pfam" id="PF03840">
    <property type="entry name" value="SecG"/>
    <property type="match status" value="1"/>
</dbReference>
<dbReference type="Proteomes" id="UP000019666">
    <property type="component" value="Unassembled WGS sequence"/>
</dbReference>
<proteinExistence type="inferred from homology"/>
<gene>
    <name evidence="14" type="ORF">Rumeso_04864</name>
</gene>
<dbReference type="GO" id="GO:0065002">
    <property type="term" value="P:intracellular protein transmembrane transport"/>
    <property type="evidence" value="ECO:0007669"/>
    <property type="project" value="TreeGrafter"/>
</dbReference>
<evidence type="ECO:0000256" key="5">
    <source>
        <dbReference type="ARBA" id="ARBA00022475"/>
    </source>
</evidence>
<comment type="caution">
    <text evidence="12">Lacks conserved residue(s) required for the propagation of feature annotation.</text>
</comment>
<comment type="function">
    <text evidence="11 12">Involved in protein export. Participates in an early event of protein translocation.</text>
</comment>
<dbReference type="OrthoDB" id="7691811at2"/>